<comment type="caution">
    <text evidence="3">The sequence shown here is derived from an EMBL/GenBank/DDBJ whole genome shotgun (WGS) entry which is preliminary data.</text>
</comment>
<evidence type="ECO:0000313" key="3">
    <source>
        <dbReference type="EMBL" id="OYO17619.1"/>
    </source>
</evidence>
<feature type="region of interest" description="Disordered" evidence="1">
    <location>
        <begin position="1"/>
        <end position="61"/>
    </location>
</feature>
<name>A0A255GP82_9ACTN</name>
<dbReference type="AlphaFoldDB" id="A0A255GP82"/>
<feature type="compositionally biased region" description="Pro residues" evidence="1">
    <location>
        <begin position="21"/>
        <end position="32"/>
    </location>
</feature>
<organism evidence="3 4">
    <name type="scientific">Enemella evansiae</name>
    <dbReference type="NCBI Taxonomy" id="2016499"/>
    <lineage>
        <taxon>Bacteria</taxon>
        <taxon>Bacillati</taxon>
        <taxon>Actinomycetota</taxon>
        <taxon>Actinomycetes</taxon>
        <taxon>Propionibacteriales</taxon>
        <taxon>Propionibacteriaceae</taxon>
        <taxon>Enemella</taxon>
    </lineage>
</organism>
<proteinExistence type="predicted"/>
<reference evidence="3 4" key="1">
    <citation type="submission" date="2017-07" db="EMBL/GenBank/DDBJ databases">
        <title>Draft whole genome sequences of clinical Proprionibacteriaceae strains.</title>
        <authorList>
            <person name="Bernier A.-M."/>
            <person name="Bernard K."/>
            <person name="Domingo M.-C."/>
        </authorList>
    </citation>
    <scope>NUCLEOTIDE SEQUENCE [LARGE SCALE GENOMIC DNA]</scope>
    <source>
        <strain evidence="3 4">NML 030167</strain>
    </source>
</reference>
<sequence>MSNNQWGTPGPQGGFGQGPGPQGPGPQGPGPQGPYGQQRPGPMGPQGPGFPPYAGGPAPRPKKKATPIVLIALITVVAVLGAIIGFALWAARDTPQKGVDRYFEALNDSYSANLADVVVNVPTAAELNAAKQYSLGQRGDYTVNSVNTSGDLAKVEYTIDGRTEQVDLRMRKVDGKYKVVDGFSKLTLKSADDLPLAIGYENSSMTGKEVPVYPGTYEIRGVSGGKGLSSSYYEFKDGNTVTLKPGETKSVDVQIQLNERGKELVRSTVGSAFSRCTISSDPAPANCPFSVTAPADKGSNLANWKLVGERSRSEVAASADVAAGQPLTATCVTFEAQLDYEYYTADYSSRTVRAPQSKFTGCADLTQSRSTPTVTWKS</sequence>
<keyword evidence="2" id="KW-0812">Transmembrane</keyword>
<feature type="compositionally biased region" description="Pro residues" evidence="1">
    <location>
        <begin position="42"/>
        <end position="51"/>
    </location>
</feature>
<evidence type="ECO:0000313" key="4">
    <source>
        <dbReference type="Proteomes" id="UP000215896"/>
    </source>
</evidence>
<keyword evidence="2" id="KW-1133">Transmembrane helix</keyword>
<accession>A0A255GP82</accession>
<evidence type="ECO:0008006" key="5">
    <source>
        <dbReference type="Google" id="ProtNLM"/>
    </source>
</evidence>
<dbReference type="Proteomes" id="UP000215896">
    <property type="component" value="Unassembled WGS sequence"/>
</dbReference>
<keyword evidence="2" id="KW-0472">Membrane</keyword>
<evidence type="ECO:0000256" key="1">
    <source>
        <dbReference type="SAM" id="MobiDB-lite"/>
    </source>
</evidence>
<feature type="transmembrane region" description="Helical" evidence="2">
    <location>
        <begin position="68"/>
        <end position="91"/>
    </location>
</feature>
<gene>
    <name evidence="3" type="ORF">CGZ94_01650</name>
</gene>
<evidence type="ECO:0000256" key="2">
    <source>
        <dbReference type="SAM" id="Phobius"/>
    </source>
</evidence>
<dbReference type="RefSeq" id="WP_094402434.1">
    <property type="nucleotide sequence ID" value="NZ_NMVL01000022.1"/>
</dbReference>
<dbReference type="EMBL" id="NMVO01000001">
    <property type="protein sequence ID" value="OYO17619.1"/>
    <property type="molecule type" value="Genomic_DNA"/>
</dbReference>
<feature type="compositionally biased region" description="Gly residues" evidence="1">
    <location>
        <begin position="10"/>
        <end position="20"/>
    </location>
</feature>
<keyword evidence="4" id="KW-1185">Reference proteome</keyword>
<protein>
    <recommendedName>
        <fullName evidence="5">DUF4878 domain-containing protein</fullName>
    </recommendedName>
</protein>